<protein>
    <submittedName>
        <fullName evidence="1">Uncharacterized protein</fullName>
    </submittedName>
</protein>
<gene>
    <name evidence="1" type="ORF">Baya_1302</name>
</gene>
<accession>A0A556TKQ4</accession>
<dbReference type="OrthoDB" id="10423148at2759"/>
<dbReference type="Proteomes" id="UP000319801">
    <property type="component" value="Unassembled WGS sequence"/>
</dbReference>
<evidence type="ECO:0000313" key="2">
    <source>
        <dbReference type="Proteomes" id="UP000319801"/>
    </source>
</evidence>
<keyword evidence="2" id="KW-1185">Reference proteome</keyword>
<name>A0A556TKQ4_BAGYA</name>
<sequence>MDQVKWSVWPACGGPGALNKAQEKEEAEGDLQGAIVALLTLQAKRETAGQQGPNKTAQTLRSCCGLKTDLFSVSG</sequence>
<organism evidence="1 2">
    <name type="scientific">Bagarius yarrelli</name>
    <name type="common">Goonch</name>
    <name type="synonym">Bagrus yarrelli</name>
    <dbReference type="NCBI Taxonomy" id="175774"/>
    <lineage>
        <taxon>Eukaryota</taxon>
        <taxon>Metazoa</taxon>
        <taxon>Chordata</taxon>
        <taxon>Craniata</taxon>
        <taxon>Vertebrata</taxon>
        <taxon>Euteleostomi</taxon>
        <taxon>Actinopterygii</taxon>
        <taxon>Neopterygii</taxon>
        <taxon>Teleostei</taxon>
        <taxon>Ostariophysi</taxon>
        <taxon>Siluriformes</taxon>
        <taxon>Sisoridae</taxon>
        <taxon>Sisorinae</taxon>
        <taxon>Bagarius</taxon>
    </lineage>
</organism>
<dbReference type="EMBL" id="VCAZ01000004">
    <property type="protein sequence ID" value="TSK17922.1"/>
    <property type="molecule type" value="Genomic_DNA"/>
</dbReference>
<comment type="caution">
    <text evidence="1">The sequence shown here is derived from an EMBL/GenBank/DDBJ whole genome shotgun (WGS) entry which is preliminary data.</text>
</comment>
<evidence type="ECO:0000313" key="1">
    <source>
        <dbReference type="EMBL" id="TSK17922.1"/>
    </source>
</evidence>
<reference evidence="1 2" key="1">
    <citation type="journal article" date="2019" name="Genome Biol. Evol.">
        <title>Whole-Genome Sequencing of the Giant Devil Catfish, Bagarius yarrelli.</title>
        <authorList>
            <person name="Jiang W."/>
            <person name="Lv Y."/>
            <person name="Cheng L."/>
            <person name="Yang K."/>
            <person name="Chao B."/>
            <person name="Wang X."/>
            <person name="Li Y."/>
            <person name="Pan X."/>
            <person name="You X."/>
            <person name="Zhang Y."/>
            <person name="Yang J."/>
            <person name="Li J."/>
            <person name="Zhang X."/>
            <person name="Liu S."/>
            <person name="Sun C."/>
            <person name="Yang J."/>
            <person name="Shi Q."/>
        </authorList>
    </citation>
    <scope>NUCLEOTIDE SEQUENCE [LARGE SCALE GENOMIC DNA]</scope>
    <source>
        <strain evidence="1">JWS20170419001</strain>
        <tissue evidence="1">Muscle</tissue>
    </source>
</reference>
<proteinExistence type="predicted"/>
<dbReference type="AlphaFoldDB" id="A0A556TKQ4"/>